<comment type="caution">
    <text evidence="10">The sequence shown here is derived from an EMBL/GenBank/DDBJ whole genome shotgun (WGS) entry which is preliminary data.</text>
</comment>
<dbReference type="GO" id="GO:0014069">
    <property type="term" value="C:postsynaptic density"/>
    <property type="evidence" value="ECO:0007669"/>
    <property type="project" value="UniProtKB-SubCell"/>
</dbReference>
<evidence type="ECO:0000256" key="2">
    <source>
        <dbReference type="ARBA" id="ARBA00022490"/>
    </source>
</evidence>
<dbReference type="GO" id="GO:0007216">
    <property type="term" value="P:G protein-coupled glutamate receptor signaling pathway"/>
    <property type="evidence" value="ECO:0007669"/>
    <property type="project" value="InterPro"/>
</dbReference>
<evidence type="ECO:0000313" key="11">
    <source>
        <dbReference type="Proteomes" id="UP001168972"/>
    </source>
</evidence>
<dbReference type="FunFam" id="2.30.29.30:FF:000014">
    <property type="entry name" value="Homer homolog 1 (Drosophila)"/>
    <property type="match status" value="1"/>
</dbReference>
<organism evidence="10 11">
    <name type="scientific">Microctonus hyperodae</name>
    <name type="common">Parasitoid wasp</name>
    <dbReference type="NCBI Taxonomy" id="165561"/>
    <lineage>
        <taxon>Eukaryota</taxon>
        <taxon>Metazoa</taxon>
        <taxon>Ecdysozoa</taxon>
        <taxon>Arthropoda</taxon>
        <taxon>Hexapoda</taxon>
        <taxon>Insecta</taxon>
        <taxon>Pterygota</taxon>
        <taxon>Neoptera</taxon>
        <taxon>Endopterygota</taxon>
        <taxon>Hymenoptera</taxon>
        <taxon>Apocrita</taxon>
        <taxon>Ichneumonoidea</taxon>
        <taxon>Braconidae</taxon>
        <taxon>Euphorinae</taxon>
        <taxon>Microctonus</taxon>
    </lineage>
</organism>
<reference evidence="10" key="2">
    <citation type="submission" date="2023-03" db="EMBL/GenBank/DDBJ databases">
        <authorList>
            <person name="Inwood S.N."/>
            <person name="Skelly J.G."/>
            <person name="Guhlin J."/>
            <person name="Harrop T.W.R."/>
            <person name="Goldson S.G."/>
            <person name="Dearden P.K."/>
        </authorList>
    </citation>
    <scope>NUCLEOTIDE SEQUENCE</scope>
    <source>
        <strain evidence="10">Lincoln</strain>
        <tissue evidence="10">Whole body</tissue>
    </source>
</reference>
<dbReference type="Proteomes" id="UP001168972">
    <property type="component" value="Unassembled WGS sequence"/>
</dbReference>
<feature type="compositionally biased region" description="Low complexity" evidence="8">
    <location>
        <begin position="158"/>
        <end position="193"/>
    </location>
</feature>
<sequence>MTSGKETMGEQPIFTCKAHVFHIDPKTKRSWVSASSAAVSVSFFYDSTRSLYRIISVEGSKAVINSTITPNMTFTKTSQKFGQWSDVRANTVYGLGFSSEAELGKFIEKFHEVKEATKIAGAKLQSNSSSVTPSTSANVSPITQRSCMPSSEQDLIDPPNSSMINSNMSASNNPNPNANMISAQNSVSSVSSSPLPGTCQSKADEELRNAIHARSQTIAMSQQNTESPQHQGKTGQINSNQSGQSTEIQLKYENDRLKLALAQSSANAKKWEVELSMLKTNNIRLTSALQESTANVDEWKRQLQMYKEENARIKAKYSDLENGKISEGNSEALKLRVEALENELRTRNDELKALTMATKNKDLMSIQKENSELRHTLSVVHEQLELALSSNKVQKQNLDTLNSRLAGYIQDLATVHREITNTLQT</sequence>
<accession>A0AA39KHH5</accession>
<comment type="subcellular location">
    <subcellularLocation>
        <location evidence="1">Cytoplasm</location>
    </subcellularLocation>
    <subcellularLocation>
        <location evidence="6">Postsynaptic density</location>
    </subcellularLocation>
</comment>
<evidence type="ECO:0000256" key="7">
    <source>
        <dbReference type="SAM" id="Coils"/>
    </source>
</evidence>
<name>A0AA39KHH5_MICHY</name>
<evidence type="ECO:0000256" key="4">
    <source>
        <dbReference type="ARBA" id="ARBA00023054"/>
    </source>
</evidence>
<dbReference type="Pfam" id="PF00568">
    <property type="entry name" value="WH1"/>
    <property type="match status" value="1"/>
</dbReference>
<evidence type="ECO:0000256" key="5">
    <source>
        <dbReference type="ARBA" id="ARBA00023606"/>
    </source>
</evidence>
<gene>
    <name evidence="10" type="ORF">PV327_008436</name>
</gene>
<keyword evidence="4 7" id="KW-0175">Coiled coil</keyword>
<dbReference type="SUPFAM" id="SSF50729">
    <property type="entry name" value="PH domain-like"/>
    <property type="match status" value="1"/>
</dbReference>
<dbReference type="GO" id="GO:0035256">
    <property type="term" value="F:G protein-coupled glutamate receptor binding"/>
    <property type="evidence" value="ECO:0007669"/>
    <property type="project" value="InterPro"/>
</dbReference>
<protein>
    <recommendedName>
        <fullName evidence="9">WH1 domain-containing protein</fullName>
    </recommendedName>
</protein>
<dbReference type="InterPro" id="IPR011993">
    <property type="entry name" value="PH-like_dom_sf"/>
</dbReference>
<dbReference type="InterPro" id="IPR000697">
    <property type="entry name" value="WH1/EVH1_dom"/>
</dbReference>
<feature type="coiled-coil region" evidence="7">
    <location>
        <begin position="254"/>
        <end position="357"/>
    </location>
</feature>
<feature type="region of interest" description="Disordered" evidence="8">
    <location>
        <begin position="218"/>
        <end position="245"/>
    </location>
</feature>
<comment type="similarity">
    <text evidence="5">Belongs to the Homer family.</text>
</comment>
<evidence type="ECO:0000256" key="6">
    <source>
        <dbReference type="ARBA" id="ARBA00034105"/>
    </source>
</evidence>
<keyword evidence="2" id="KW-0963">Cytoplasm</keyword>
<dbReference type="PROSITE" id="PS50229">
    <property type="entry name" value="WH1"/>
    <property type="match status" value="1"/>
</dbReference>
<keyword evidence="11" id="KW-1185">Reference proteome</keyword>
<dbReference type="InterPro" id="IPR044100">
    <property type="entry name" value="Homer_EVH1"/>
</dbReference>
<feature type="compositionally biased region" description="Low complexity" evidence="8">
    <location>
        <begin position="126"/>
        <end position="141"/>
    </location>
</feature>
<feature type="domain" description="WH1" evidence="9">
    <location>
        <begin position="5"/>
        <end position="117"/>
    </location>
</feature>
<dbReference type="CDD" id="cd01206">
    <property type="entry name" value="EVH1_Homer_Vesl"/>
    <property type="match status" value="1"/>
</dbReference>
<evidence type="ECO:0000313" key="10">
    <source>
        <dbReference type="EMBL" id="KAK0162071.1"/>
    </source>
</evidence>
<dbReference type="EMBL" id="JAQQBR010001834">
    <property type="protein sequence ID" value="KAK0162071.1"/>
    <property type="molecule type" value="Genomic_DNA"/>
</dbReference>
<reference evidence="10" key="1">
    <citation type="journal article" date="2023" name="bioRxiv">
        <title>Scaffold-level genome assemblies of two parasitoid biocontrol wasps reveal the parthenogenesis mechanism and an associated novel virus.</title>
        <authorList>
            <person name="Inwood S."/>
            <person name="Skelly J."/>
            <person name="Guhlin J."/>
            <person name="Harrop T."/>
            <person name="Goldson S."/>
            <person name="Dearden P."/>
        </authorList>
    </citation>
    <scope>NUCLEOTIDE SEQUENCE</scope>
    <source>
        <strain evidence="10">Lincoln</strain>
        <tissue evidence="10">Whole body</tissue>
    </source>
</reference>
<evidence type="ECO:0000256" key="8">
    <source>
        <dbReference type="SAM" id="MobiDB-lite"/>
    </source>
</evidence>
<evidence type="ECO:0000259" key="9">
    <source>
        <dbReference type="PROSITE" id="PS50229"/>
    </source>
</evidence>
<dbReference type="GO" id="GO:0005737">
    <property type="term" value="C:cytoplasm"/>
    <property type="evidence" value="ECO:0007669"/>
    <property type="project" value="UniProtKB-SubCell"/>
</dbReference>
<dbReference type="Gene3D" id="2.30.29.30">
    <property type="entry name" value="Pleckstrin-homology domain (PH domain)/Phosphotyrosine-binding domain (PTB)"/>
    <property type="match status" value="1"/>
</dbReference>
<dbReference type="SMART" id="SM00461">
    <property type="entry name" value="WH1"/>
    <property type="match status" value="1"/>
</dbReference>
<dbReference type="PANTHER" id="PTHR10918">
    <property type="entry name" value="HOMER"/>
    <property type="match status" value="1"/>
</dbReference>
<keyword evidence="3" id="KW-0770">Synapse</keyword>
<evidence type="ECO:0000256" key="3">
    <source>
        <dbReference type="ARBA" id="ARBA00023018"/>
    </source>
</evidence>
<dbReference type="AlphaFoldDB" id="A0AA39KHH5"/>
<evidence type="ECO:0000256" key="1">
    <source>
        <dbReference type="ARBA" id="ARBA00004496"/>
    </source>
</evidence>
<proteinExistence type="inferred from homology"/>
<feature type="region of interest" description="Disordered" evidence="8">
    <location>
        <begin position="123"/>
        <end position="199"/>
    </location>
</feature>
<feature type="compositionally biased region" description="Polar residues" evidence="8">
    <location>
        <begin position="142"/>
        <end position="153"/>
    </location>
</feature>
<dbReference type="InterPro" id="IPR045027">
    <property type="entry name" value="Homer"/>
</dbReference>